<keyword evidence="7" id="KW-1185">Reference proteome</keyword>
<proteinExistence type="inferred from homology"/>
<dbReference type="Proteomes" id="UP001152747">
    <property type="component" value="Unassembled WGS sequence"/>
</dbReference>
<keyword evidence="1 2" id="KW-0663">Pyridoxal phosphate</keyword>
<evidence type="ECO:0000256" key="2">
    <source>
        <dbReference type="HAMAP-Rule" id="MF_03225"/>
    </source>
</evidence>
<sequence>MSVEIVQKNLINILEAITEAATQRCRLVAVSKTKPAELIEACYAKGQRHFGENYVQELEEKSAQLKNSCGEIRWHFIGQVQSNKIGKICSSPGIYCVETVENEKHATNFDKEWAKQQKPEKLRVLVQVNTSSEENKGGILPGDAPKLAEYIRNNCANLRFDGFMTIGSFDHSHSDGINPDFQSLVGVRKQWATETGESEDSVELSMGMSDDFLQAISQGSTSVRVGSKLFGAREYKNK</sequence>
<dbReference type="InterPro" id="IPR029066">
    <property type="entry name" value="PLP-binding_barrel"/>
</dbReference>
<comment type="similarity">
    <text evidence="2 4">Belongs to the pyridoxal phosphate-binding protein YggS/PROSC family.</text>
</comment>
<dbReference type="GO" id="GO:0030170">
    <property type="term" value="F:pyridoxal phosphate binding"/>
    <property type="evidence" value="ECO:0007669"/>
    <property type="project" value="UniProtKB-UniRule"/>
</dbReference>
<dbReference type="PROSITE" id="PS01211">
    <property type="entry name" value="UPF0001"/>
    <property type="match status" value="1"/>
</dbReference>
<organism evidence="6 7">
    <name type="scientific">Caenorhabditis angaria</name>
    <dbReference type="NCBI Taxonomy" id="860376"/>
    <lineage>
        <taxon>Eukaryota</taxon>
        <taxon>Metazoa</taxon>
        <taxon>Ecdysozoa</taxon>
        <taxon>Nematoda</taxon>
        <taxon>Chromadorea</taxon>
        <taxon>Rhabditida</taxon>
        <taxon>Rhabditina</taxon>
        <taxon>Rhabditomorpha</taxon>
        <taxon>Rhabditoidea</taxon>
        <taxon>Rhabditidae</taxon>
        <taxon>Peloderinae</taxon>
        <taxon>Caenorhabditis</taxon>
    </lineage>
</organism>
<dbReference type="SUPFAM" id="SSF51419">
    <property type="entry name" value="PLP-binding barrel"/>
    <property type="match status" value="1"/>
</dbReference>
<dbReference type="PANTHER" id="PTHR10146:SF14">
    <property type="entry name" value="PYRIDOXAL PHOSPHATE HOMEOSTASIS PROTEIN"/>
    <property type="match status" value="1"/>
</dbReference>
<dbReference type="InterPro" id="IPR011078">
    <property type="entry name" value="PyrdxlP_homeostasis"/>
</dbReference>
<evidence type="ECO:0000313" key="7">
    <source>
        <dbReference type="Proteomes" id="UP001152747"/>
    </source>
</evidence>
<comment type="cofactor">
    <cofactor evidence="3">
        <name>pyridoxal 5'-phosphate</name>
        <dbReference type="ChEBI" id="CHEBI:597326"/>
    </cofactor>
</comment>
<dbReference type="PANTHER" id="PTHR10146">
    <property type="entry name" value="PROLINE SYNTHETASE CO-TRANSCRIBED BACTERIAL HOMOLOG PROTEIN"/>
    <property type="match status" value="1"/>
</dbReference>
<comment type="function">
    <text evidence="2">Pyridoxal 5'-phosphate (PLP)-binding protein, which may be involved in intracellular homeostatic regulation of pyridoxal 5'-phosphate (PLP), the active form of vitamin B6.</text>
</comment>
<dbReference type="PIRSF" id="PIRSF004848">
    <property type="entry name" value="YBL036c_PLPDEIII"/>
    <property type="match status" value="1"/>
</dbReference>
<dbReference type="AlphaFoldDB" id="A0A9P1MXT2"/>
<dbReference type="EMBL" id="CANHGI010000002">
    <property type="protein sequence ID" value="CAI5442823.1"/>
    <property type="molecule type" value="Genomic_DNA"/>
</dbReference>
<dbReference type="HAMAP" id="MF_02087">
    <property type="entry name" value="PLP_homeostasis"/>
    <property type="match status" value="1"/>
</dbReference>
<evidence type="ECO:0000256" key="4">
    <source>
        <dbReference type="RuleBase" id="RU004514"/>
    </source>
</evidence>
<dbReference type="OrthoDB" id="10264196at2759"/>
<dbReference type="Gene3D" id="3.20.20.10">
    <property type="entry name" value="Alanine racemase"/>
    <property type="match status" value="1"/>
</dbReference>
<dbReference type="Pfam" id="PF01168">
    <property type="entry name" value="Ala_racemase_N"/>
    <property type="match status" value="1"/>
</dbReference>
<comment type="caution">
    <text evidence="6">The sequence shown here is derived from an EMBL/GenBank/DDBJ whole genome shotgun (WGS) entry which is preliminary data.</text>
</comment>
<name>A0A9P1MXT2_9PELO</name>
<protein>
    <recommendedName>
        <fullName evidence="2">Pyridoxal phosphate homeostasis protein</fullName>
        <shortName evidence="2">PLP homeostasis protein</shortName>
    </recommendedName>
</protein>
<dbReference type="NCBIfam" id="TIGR00044">
    <property type="entry name" value="YggS family pyridoxal phosphate-dependent enzyme"/>
    <property type="match status" value="1"/>
</dbReference>
<feature type="modified residue" description="N6-(pyridoxal phosphate)lysine" evidence="2 3">
    <location>
        <position position="32"/>
    </location>
</feature>
<reference evidence="6" key="1">
    <citation type="submission" date="2022-11" db="EMBL/GenBank/DDBJ databases">
        <authorList>
            <person name="Kikuchi T."/>
        </authorList>
    </citation>
    <scope>NUCLEOTIDE SEQUENCE</scope>
    <source>
        <strain evidence="6">PS1010</strain>
    </source>
</reference>
<evidence type="ECO:0000256" key="3">
    <source>
        <dbReference type="PIRSR" id="PIRSR004848-1"/>
    </source>
</evidence>
<evidence type="ECO:0000256" key="1">
    <source>
        <dbReference type="ARBA" id="ARBA00022898"/>
    </source>
</evidence>
<evidence type="ECO:0000259" key="5">
    <source>
        <dbReference type="Pfam" id="PF01168"/>
    </source>
</evidence>
<dbReference type="CDD" id="cd06822">
    <property type="entry name" value="PLPDE_III_YBL036c_euk"/>
    <property type="match status" value="1"/>
</dbReference>
<accession>A0A9P1MXT2</accession>
<dbReference type="FunFam" id="3.20.20.10:FF:000042">
    <property type="entry name" value="Pyridoxal phosphate homeostasis protein"/>
    <property type="match status" value="1"/>
</dbReference>
<dbReference type="InterPro" id="IPR001608">
    <property type="entry name" value="Ala_racemase_N"/>
</dbReference>
<gene>
    <name evidence="6" type="ORF">CAMP_LOCUS5460</name>
</gene>
<feature type="domain" description="Alanine racemase N-terminal" evidence="5">
    <location>
        <begin position="14"/>
        <end position="233"/>
    </location>
</feature>
<evidence type="ECO:0000313" key="6">
    <source>
        <dbReference type="EMBL" id="CAI5442823.1"/>
    </source>
</evidence>